<dbReference type="RefSeq" id="XP_028878671.1">
    <property type="nucleotide sequence ID" value="XM_029030072.1"/>
</dbReference>
<evidence type="ECO:0000256" key="1">
    <source>
        <dbReference type="SAM" id="MobiDB-lite"/>
    </source>
</evidence>
<feature type="region of interest" description="Disordered" evidence="1">
    <location>
        <begin position="308"/>
        <end position="332"/>
    </location>
</feature>
<reference evidence="2 3" key="1">
    <citation type="submission" date="2017-03" db="EMBL/GenBank/DDBJ databases">
        <title>An alternative strategy for trypanosome survival in the mammalian bloodstream revealed through genome and transcriptome analysis of the ubiquitous bovine parasite Trypanosoma (Megatrypanum) theileri.</title>
        <authorList>
            <person name="Kelly S."/>
            <person name="Ivens A."/>
            <person name="Mott A."/>
            <person name="O'Neill E."/>
            <person name="Emms D."/>
            <person name="Macleod O."/>
            <person name="Voorheis P."/>
            <person name="Matthews J."/>
            <person name="Matthews K."/>
            <person name="Carrington M."/>
        </authorList>
    </citation>
    <scope>NUCLEOTIDE SEQUENCE [LARGE SCALE GENOMIC DNA]</scope>
    <source>
        <strain evidence="2">Edinburgh</strain>
    </source>
</reference>
<gene>
    <name evidence="2" type="ORF">TM35_000431730</name>
</gene>
<organism evidence="2 3">
    <name type="scientific">Trypanosoma theileri</name>
    <dbReference type="NCBI Taxonomy" id="67003"/>
    <lineage>
        <taxon>Eukaryota</taxon>
        <taxon>Discoba</taxon>
        <taxon>Euglenozoa</taxon>
        <taxon>Kinetoplastea</taxon>
        <taxon>Metakinetoplastina</taxon>
        <taxon>Trypanosomatida</taxon>
        <taxon>Trypanosomatidae</taxon>
        <taxon>Trypanosoma</taxon>
    </lineage>
</organism>
<evidence type="ECO:0000313" key="2">
    <source>
        <dbReference type="EMBL" id="ORC84605.1"/>
    </source>
</evidence>
<dbReference type="EMBL" id="NBCO01000043">
    <property type="protein sequence ID" value="ORC84605.1"/>
    <property type="molecule type" value="Genomic_DNA"/>
</dbReference>
<dbReference type="Proteomes" id="UP000192257">
    <property type="component" value="Unassembled WGS sequence"/>
</dbReference>
<evidence type="ECO:0008006" key="4">
    <source>
        <dbReference type="Google" id="ProtNLM"/>
    </source>
</evidence>
<accession>A0A1X0NIQ0</accession>
<dbReference type="GeneID" id="39989852"/>
<sequence length="332" mass="37203">MKIKLKWFVTGMQSVIDEVDELLNPKTTILEVKGLIQIRFGFIPSEVILIHQHLLENYTTLQEVGCVGKEDDPIITAHVLRQSEENDDDVGGDDALQEFSHEDFILAMQMLGKSVSVSNERIKEVREFPPRMRPVFLDLSPPLAVPKRTNTNSIPPPPPGMPGASLAQKYDPSLTQVYQIFSQARHGMRREGCDKKFSIHYPGISESFPYWDARLPDMLHYQSIPCGIGEICLELFYFGEFSAIDAPEKFLTLVQQSLLELCGMNVKTPLPMREAGCIYPLVACPIVLSELDAMELGDTLFDDFGRVNTPTNGKNREKQSNGSNNGNVCTPQ</sequence>
<dbReference type="CDD" id="cd17039">
    <property type="entry name" value="Ubl_ubiquitin_like"/>
    <property type="match status" value="1"/>
</dbReference>
<dbReference type="OrthoDB" id="270822at2759"/>
<feature type="compositionally biased region" description="Polar residues" evidence="1">
    <location>
        <begin position="320"/>
        <end position="332"/>
    </location>
</feature>
<dbReference type="AlphaFoldDB" id="A0A1X0NIQ0"/>
<name>A0A1X0NIQ0_9TRYP</name>
<protein>
    <recommendedName>
        <fullName evidence="4">Ubiquitin-like domain-containing protein</fullName>
    </recommendedName>
</protein>
<evidence type="ECO:0000313" key="3">
    <source>
        <dbReference type="Proteomes" id="UP000192257"/>
    </source>
</evidence>
<keyword evidence="3" id="KW-1185">Reference proteome</keyword>
<dbReference type="VEuPathDB" id="TriTrypDB:TM35_000431730"/>
<comment type="caution">
    <text evidence="2">The sequence shown here is derived from an EMBL/GenBank/DDBJ whole genome shotgun (WGS) entry which is preliminary data.</text>
</comment>
<proteinExistence type="predicted"/>